<dbReference type="PaxDb" id="8022-A0A060WI88"/>
<organism evidence="1 2">
    <name type="scientific">Oncorhynchus mykiss</name>
    <name type="common">Rainbow trout</name>
    <name type="synonym">Salmo gairdneri</name>
    <dbReference type="NCBI Taxonomy" id="8022"/>
    <lineage>
        <taxon>Eukaryota</taxon>
        <taxon>Metazoa</taxon>
        <taxon>Chordata</taxon>
        <taxon>Craniata</taxon>
        <taxon>Vertebrata</taxon>
        <taxon>Euteleostomi</taxon>
        <taxon>Actinopterygii</taxon>
        <taxon>Neopterygii</taxon>
        <taxon>Teleostei</taxon>
        <taxon>Protacanthopterygii</taxon>
        <taxon>Salmoniformes</taxon>
        <taxon>Salmonidae</taxon>
        <taxon>Salmoninae</taxon>
        <taxon>Oncorhynchus</taxon>
    </lineage>
</organism>
<dbReference type="Proteomes" id="UP000193380">
    <property type="component" value="Unassembled WGS sequence"/>
</dbReference>
<dbReference type="STRING" id="8022.A0A060WI88"/>
<sequence length="166" mass="18223">MAWLVTKSSSEVGPPFAFGENKKEQISPSDFISFFSNPLILLWCCTTKESFKMKTFILIACILGTALGRPQRLVMEFDFQAANAQALQAGQARPDLEIILPVGGGVPSGGFIKQEIPQPLGQESVEIYHPFSIQVAPPPPAPAAPAHVRPNAFMSATYIRWHFEHN</sequence>
<reference evidence="1" key="2">
    <citation type="submission" date="2014-03" db="EMBL/GenBank/DDBJ databases">
        <authorList>
            <person name="Genoscope - CEA"/>
        </authorList>
    </citation>
    <scope>NUCLEOTIDE SEQUENCE</scope>
</reference>
<accession>A0A060WI88</accession>
<proteinExistence type="predicted"/>
<evidence type="ECO:0000313" key="1">
    <source>
        <dbReference type="EMBL" id="CDQ64220.1"/>
    </source>
</evidence>
<name>A0A060WI88_ONCMY</name>
<dbReference type="EMBL" id="FR904463">
    <property type="protein sequence ID" value="CDQ64220.1"/>
    <property type="molecule type" value="Genomic_DNA"/>
</dbReference>
<protein>
    <submittedName>
        <fullName evidence="1">Uncharacterized protein</fullName>
    </submittedName>
</protein>
<reference evidence="1" key="1">
    <citation type="journal article" date="2014" name="Nat. Commun.">
        <title>The rainbow trout genome provides novel insights into evolution after whole-genome duplication in vertebrates.</title>
        <authorList>
            <person name="Berthelot C."/>
            <person name="Brunet F."/>
            <person name="Chalopin D."/>
            <person name="Juanchich A."/>
            <person name="Bernard M."/>
            <person name="Noel B."/>
            <person name="Bento P."/>
            <person name="Da Silva C."/>
            <person name="Labadie K."/>
            <person name="Alberti A."/>
            <person name="Aury J.M."/>
            <person name="Louis A."/>
            <person name="Dehais P."/>
            <person name="Bardou P."/>
            <person name="Montfort J."/>
            <person name="Klopp C."/>
            <person name="Cabau C."/>
            <person name="Gaspin C."/>
            <person name="Thorgaard G.H."/>
            <person name="Boussaha M."/>
            <person name="Quillet E."/>
            <person name="Guyomard R."/>
            <person name="Galiana D."/>
            <person name="Bobe J."/>
            <person name="Volff J.N."/>
            <person name="Genet C."/>
            <person name="Wincker P."/>
            <person name="Jaillon O."/>
            <person name="Roest Crollius H."/>
            <person name="Guiguen Y."/>
        </authorList>
    </citation>
    <scope>NUCLEOTIDE SEQUENCE [LARGE SCALE GENOMIC DNA]</scope>
</reference>
<dbReference type="AlphaFoldDB" id="A0A060WI88"/>
<gene>
    <name evidence="1" type="ORF">GSONMT00070640001</name>
</gene>
<evidence type="ECO:0000313" key="2">
    <source>
        <dbReference type="Proteomes" id="UP000193380"/>
    </source>
</evidence>